<evidence type="ECO:0000256" key="1">
    <source>
        <dbReference type="PIRNR" id="PIRNR000915"/>
    </source>
</evidence>
<feature type="active site" description="Nucleophile" evidence="2">
    <location>
        <position position="13"/>
    </location>
</feature>
<dbReference type="EC" id="3.1.3.-" evidence="1"/>
<organism evidence="5 6">
    <name type="scientific">Ureibacillus massiliensis 4400831 = CIP 108448 = CCUG 49529</name>
    <dbReference type="NCBI Taxonomy" id="1211035"/>
    <lineage>
        <taxon>Bacteria</taxon>
        <taxon>Bacillati</taxon>
        <taxon>Bacillota</taxon>
        <taxon>Bacilli</taxon>
        <taxon>Bacillales</taxon>
        <taxon>Caryophanaceae</taxon>
        <taxon>Ureibacillus</taxon>
    </lineage>
</organism>
<dbReference type="OrthoDB" id="9810449at2"/>
<reference evidence="5 6" key="1">
    <citation type="submission" date="2014-02" db="EMBL/GenBank/DDBJ databases">
        <title>Draft genome sequence of Lysinibacillus massiliensis CCUG 49529.</title>
        <authorList>
            <person name="Zhang F."/>
            <person name="Wang G."/>
            <person name="Zhang L."/>
        </authorList>
    </citation>
    <scope>NUCLEOTIDE SEQUENCE [LARGE SCALE GENOMIC DNA]</scope>
    <source>
        <strain evidence="5 6">CCUG 49529</strain>
    </source>
</reference>
<dbReference type="Pfam" id="PF13242">
    <property type="entry name" value="Hydrolase_like"/>
    <property type="match status" value="1"/>
</dbReference>
<dbReference type="GO" id="GO:0046872">
    <property type="term" value="F:metal ion binding"/>
    <property type="evidence" value="ECO:0007669"/>
    <property type="project" value="UniProtKB-KW"/>
</dbReference>
<evidence type="ECO:0000256" key="2">
    <source>
        <dbReference type="PIRSR" id="PIRSR000915-1"/>
    </source>
</evidence>
<name>A0A0A3J2G1_9BACL</name>
<feature type="binding site" evidence="3">
    <location>
        <position position="187"/>
    </location>
    <ligand>
        <name>substrate</name>
    </ligand>
</feature>
<feature type="binding site" evidence="4">
    <location>
        <position position="13"/>
    </location>
    <ligand>
        <name>Mg(2+)</name>
        <dbReference type="ChEBI" id="CHEBI:18420"/>
    </ligand>
</feature>
<evidence type="ECO:0000313" key="5">
    <source>
        <dbReference type="EMBL" id="KGR89890.1"/>
    </source>
</evidence>
<dbReference type="Gene3D" id="3.40.50.1000">
    <property type="entry name" value="HAD superfamily/HAD-like"/>
    <property type="match status" value="2"/>
</dbReference>
<dbReference type="GO" id="GO:0005737">
    <property type="term" value="C:cytoplasm"/>
    <property type="evidence" value="ECO:0007669"/>
    <property type="project" value="TreeGrafter"/>
</dbReference>
<keyword evidence="1 4" id="KW-0479">Metal-binding</keyword>
<dbReference type="eggNOG" id="COG0647">
    <property type="taxonomic scope" value="Bacteria"/>
</dbReference>
<comment type="cofactor">
    <cofactor evidence="4">
        <name>Mg(2+)</name>
        <dbReference type="ChEBI" id="CHEBI:18420"/>
    </cofactor>
    <text evidence="4">Divalent metal ions. Mg(2+) is the most effective.</text>
</comment>
<dbReference type="AlphaFoldDB" id="A0A0A3J2G1"/>
<dbReference type="Proteomes" id="UP000030595">
    <property type="component" value="Unassembled WGS sequence"/>
</dbReference>
<feature type="binding site" evidence="4">
    <location>
        <position position="15"/>
    </location>
    <ligand>
        <name>Mg(2+)</name>
        <dbReference type="ChEBI" id="CHEBI:18420"/>
    </ligand>
</feature>
<comment type="similarity">
    <text evidence="1">Belongs to the HAD-like hydrolase superfamily. NagD family.</text>
</comment>
<dbReference type="InterPro" id="IPR036412">
    <property type="entry name" value="HAD-like_sf"/>
</dbReference>
<proteinExistence type="inferred from homology"/>
<dbReference type="RefSeq" id="WP_036178112.1">
    <property type="nucleotide sequence ID" value="NZ_AVCZ01000031.1"/>
</dbReference>
<keyword evidence="1 4" id="KW-0460">Magnesium</keyword>
<sequence length="261" mass="29495">MVNTHNYDAFCFDLDGTIYVEDTLLPGVREVIHNLRAQHKKVLFISNTSINSRENCKERLERVGILTSIDEIITTNYLAARYFKQYLSNAKVFIVGEQSLIEEFKNLSIRLTSNPLEATHVLVGLDRDFTYQKLNLAMQAVRNGAEIVVTNSDIVCPVLDGYIADTFVLAKAIEIASERKINTILGKPSSYYSNAIMDLLNIPSERCLIVGDRLETDIKLGLNSGMKTCLVLTGVTKRIDIEQTKIYPDYILENLSEFRFA</sequence>
<dbReference type="InterPro" id="IPR023214">
    <property type="entry name" value="HAD_sf"/>
</dbReference>
<dbReference type="SUPFAM" id="SSF56784">
    <property type="entry name" value="HAD-like"/>
    <property type="match status" value="1"/>
</dbReference>
<protein>
    <recommendedName>
        <fullName evidence="1">Acid sugar phosphatase</fullName>
        <ecNumber evidence="1">3.1.3.-</ecNumber>
    </recommendedName>
</protein>
<dbReference type="NCBIfam" id="TIGR01460">
    <property type="entry name" value="HAD-SF-IIA"/>
    <property type="match status" value="1"/>
</dbReference>
<dbReference type="Pfam" id="PF13344">
    <property type="entry name" value="Hydrolase_6"/>
    <property type="match status" value="1"/>
</dbReference>
<evidence type="ECO:0000256" key="4">
    <source>
        <dbReference type="PIRSR" id="PIRSR000915-3"/>
    </source>
</evidence>
<comment type="caution">
    <text evidence="5">The sequence shown here is derived from an EMBL/GenBank/DDBJ whole genome shotgun (WGS) entry which is preliminary data.</text>
</comment>
<dbReference type="GO" id="GO:0016791">
    <property type="term" value="F:phosphatase activity"/>
    <property type="evidence" value="ECO:0007669"/>
    <property type="project" value="TreeGrafter"/>
</dbReference>
<dbReference type="PIRSF" id="PIRSF000915">
    <property type="entry name" value="PGP-type_phosphatase"/>
    <property type="match status" value="1"/>
</dbReference>
<keyword evidence="6" id="KW-1185">Reference proteome</keyword>
<feature type="binding site" evidence="4">
    <location>
        <position position="212"/>
    </location>
    <ligand>
        <name>Mg(2+)</name>
        <dbReference type="ChEBI" id="CHEBI:18420"/>
    </ligand>
</feature>
<dbReference type="PANTHER" id="PTHR19288">
    <property type="entry name" value="4-NITROPHENYLPHOSPHATASE-RELATED"/>
    <property type="match status" value="1"/>
</dbReference>
<feature type="active site" description="Proton donor" evidence="2">
    <location>
        <position position="15"/>
    </location>
</feature>
<evidence type="ECO:0000313" key="6">
    <source>
        <dbReference type="Proteomes" id="UP000030595"/>
    </source>
</evidence>
<accession>A0A0A3J2G1</accession>
<evidence type="ECO:0000256" key="3">
    <source>
        <dbReference type="PIRSR" id="PIRSR000915-2"/>
    </source>
</evidence>
<comment type="function">
    <text evidence="1">Catalyzes the dephosphorylation of 2-6 carbon acid sugars in vitro.</text>
</comment>
<gene>
    <name evidence="5" type="ORF">CD30_14570</name>
</gene>
<dbReference type="InterPro" id="IPR006357">
    <property type="entry name" value="HAD-SF_hydro_IIA"/>
</dbReference>
<dbReference type="PANTHER" id="PTHR19288:SF46">
    <property type="entry name" value="HALOACID DEHALOGENASE-LIKE HYDROLASE DOMAIN-CONTAINING PROTEIN 2"/>
    <property type="match status" value="1"/>
</dbReference>
<dbReference type="EMBL" id="JPVQ01000031">
    <property type="protein sequence ID" value="KGR89890.1"/>
    <property type="molecule type" value="Genomic_DNA"/>
</dbReference>